<comment type="caution">
    <text evidence="2">The sequence shown here is derived from an EMBL/GenBank/DDBJ whole genome shotgun (WGS) entry which is preliminary data.</text>
</comment>
<reference evidence="3" key="1">
    <citation type="journal article" date="2020" name="Stud. Mycol.">
        <title>101 Dothideomycetes genomes: A test case for predicting lifestyles and emergence of pathogens.</title>
        <authorList>
            <person name="Haridas S."/>
            <person name="Albert R."/>
            <person name="Binder M."/>
            <person name="Bloem J."/>
            <person name="LaButti K."/>
            <person name="Salamov A."/>
            <person name="Andreopoulos B."/>
            <person name="Baker S."/>
            <person name="Barry K."/>
            <person name="Bills G."/>
            <person name="Bluhm B."/>
            <person name="Cannon C."/>
            <person name="Castanera R."/>
            <person name="Culley D."/>
            <person name="Daum C."/>
            <person name="Ezra D."/>
            <person name="Gonzalez J."/>
            <person name="Henrissat B."/>
            <person name="Kuo A."/>
            <person name="Liang C."/>
            <person name="Lipzen A."/>
            <person name="Lutzoni F."/>
            <person name="Magnuson J."/>
            <person name="Mondo S."/>
            <person name="Nolan M."/>
            <person name="Ohm R."/>
            <person name="Pangilinan J."/>
            <person name="Park H.-J."/>
            <person name="Ramirez L."/>
            <person name="Alfaro M."/>
            <person name="Sun H."/>
            <person name="Tritt A."/>
            <person name="Yoshinaga Y."/>
            <person name="Zwiers L.-H."/>
            <person name="Turgeon B."/>
            <person name="Goodwin S."/>
            <person name="Spatafora J."/>
            <person name="Crous P."/>
            <person name="Grigoriev I."/>
        </authorList>
    </citation>
    <scope>NUCLEOTIDE SEQUENCE [LARGE SCALE GENOMIC DNA]</scope>
    <source>
        <strain evidence="3">CBS 304.66</strain>
    </source>
</reference>
<organism evidence="2 3">
    <name type="scientific">Lojkania enalia</name>
    <dbReference type="NCBI Taxonomy" id="147567"/>
    <lineage>
        <taxon>Eukaryota</taxon>
        <taxon>Fungi</taxon>
        <taxon>Dikarya</taxon>
        <taxon>Ascomycota</taxon>
        <taxon>Pezizomycotina</taxon>
        <taxon>Dothideomycetes</taxon>
        <taxon>Pleosporomycetidae</taxon>
        <taxon>Pleosporales</taxon>
        <taxon>Pleosporales incertae sedis</taxon>
        <taxon>Lojkania</taxon>
    </lineage>
</organism>
<keyword evidence="3" id="KW-1185">Reference proteome</keyword>
<name>A0A9P4TR50_9PLEO</name>
<evidence type="ECO:0000256" key="1">
    <source>
        <dbReference type="SAM" id="MobiDB-lite"/>
    </source>
</evidence>
<protein>
    <submittedName>
        <fullName evidence="2">Uncharacterized protein</fullName>
    </submittedName>
</protein>
<evidence type="ECO:0000313" key="2">
    <source>
        <dbReference type="EMBL" id="KAF2271161.1"/>
    </source>
</evidence>
<proteinExistence type="predicted"/>
<dbReference type="AlphaFoldDB" id="A0A9P4TR50"/>
<accession>A0A9P4TR50</accession>
<evidence type="ECO:0000313" key="3">
    <source>
        <dbReference type="Proteomes" id="UP000800093"/>
    </source>
</evidence>
<dbReference type="EMBL" id="ML986578">
    <property type="protein sequence ID" value="KAF2271161.1"/>
    <property type="molecule type" value="Genomic_DNA"/>
</dbReference>
<feature type="region of interest" description="Disordered" evidence="1">
    <location>
        <begin position="160"/>
        <end position="181"/>
    </location>
</feature>
<sequence length="240" mass="27489">MTENPSDANMRNQYIAAPIAELNVEDYNDCLEMKQDYRRYEVRTFNLAMQHEFPNPNKMFRIGKVKVPIPTVEQAWKQMQAIHVFETHPELLGRRWLPQSHHYNQNMNHPLRTDAILYQPEFVTIAASQDTGERPIESELKPVSAKQPIITNTLPTTISKHSAYKPEKGGRHNDSATKAEVRTTRSLRALRSAKESMNTQNGHDLCALFLCCDTVGGRVNIEDIVEVIRLKFIGLGEFTK</sequence>
<dbReference type="Proteomes" id="UP000800093">
    <property type="component" value="Unassembled WGS sequence"/>
</dbReference>
<gene>
    <name evidence="2" type="ORF">CC78DRAFT_538830</name>
</gene>
<feature type="compositionally biased region" description="Basic and acidic residues" evidence="1">
    <location>
        <begin position="164"/>
        <end position="181"/>
    </location>
</feature>